<reference evidence="7" key="1">
    <citation type="submission" date="2020-11" db="EMBL/GenBank/DDBJ databases">
        <title>Novosphingobium aureum sp. nov., a marine bacterium isolated from sediment of a salt flat.</title>
        <authorList>
            <person name="Yoo Y."/>
            <person name="Kim J.-J."/>
        </authorList>
    </citation>
    <scope>NUCLEOTIDE SEQUENCE</scope>
    <source>
        <strain evidence="7">YJ-S2-02</strain>
    </source>
</reference>
<dbReference type="InterPro" id="IPR001926">
    <property type="entry name" value="TrpB-like_PALP"/>
</dbReference>
<dbReference type="GO" id="GO:0003941">
    <property type="term" value="F:L-serine ammonia-lyase activity"/>
    <property type="evidence" value="ECO:0007669"/>
    <property type="project" value="UniProtKB-EC"/>
</dbReference>
<dbReference type="InterPro" id="IPR036052">
    <property type="entry name" value="TrpB-like_PALP_sf"/>
</dbReference>
<feature type="domain" description="ACT" evidence="6">
    <location>
        <begin position="340"/>
        <end position="417"/>
    </location>
</feature>
<dbReference type="PROSITE" id="PS51671">
    <property type="entry name" value="ACT"/>
    <property type="match status" value="1"/>
</dbReference>
<dbReference type="PANTHER" id="PTHR48078:SF6">
    <property type="entry name" value="L-THREONINE DEHYDRATASE CATABOLIC TDCB"/>
    <property type="match status" value="1"/>
</dbReference>
<gene>
    <name evidence="7" type="ORF">I5E68_02415</name>
</gene>
<dbReference type="CDD" id="cd01562">
    <property type="entry name" value="Thr-dehyd"/>
    <property type="match status" value="1"/>
</dbReference>
<dbReference type="InterPro" id="IPR002912">
    <property type="entry name" value="ACT_dom"/>
</dbReference>
<dbReference type="InterPro" id="IPR050147">
    <property type="entry name" value="Ser/Thr_Dehydratase"/>
</dbReference>
<sequence>MDQIVPTAASVLDEVTLTAQEVRDAAARIGDKIVRTPTMYSRTLSEITGANIWLKFENHQFTASYKERGALNALMQLSDERKSRGVIAASAGNHAQGLSHHGTGLGIPVTIVMPRTTPLVKVMQTESVGGNVVLEGESFDDAYAHARKLEVERGLTFVHPFDDPHVAAGQGTVALEMLEDAPEIDTLVVPIGGGGLASGMCTMARDINPDIRLIGVEAQLYPSMYNLLKGMNLPIGGDTLAEGIAVFSPGRFTSRTLRGLLDELLLVGEPRIESTLALLLQIEKTLVEGAGACGLGAVIDNPDIFAGRNVGIVLSGGNIDTRLLANVLLRDLARSGRLARLKIGLQDRAGALFKVAKVFHEHNVNIIEVLHQRIFTHLPAKGLVTEIECEARDAAQLDKLVAALRRQGYEVKQVETD</sequence>
<evidence type="ECO:0000313" key="7">
    <source>
        <dbReference type="EMBL" id="MBH0111805.1"/>
    </source>
</evidence>
<dbReference type="PANTHER" id="PTHR48078">
    <property type="entry name" value="THREONINE DEHYDRATASE, MITOCHONDRIAL-RELATED"/>
    <property type="match status" value="1"/>
</dbReference>
<keyword evidence="4 7" id="KW-0456">Lyase</keyword>
<dbReference type="FunFam" id="3.40.50.1100:FF:000005">
    <property type="entry name" value="Threonine dehydratase catabolic"/>
    <property type="match status" value="1"/>
</dbReference>
<comment type="cofactor">
    <cofactor evidence="1">
        <name>pyridoxal 5'-phosphate</name>
        <dbReference type="ChEBI" id="CHEBI:597326"/>
    </cofactor>
</comment>
<dbReference type="RefSeq" id="WP_197160410.1">
    <property type="nucleotide sequence ID" value="NZ_JADZGI010000001.1"/>
</dbReference>
<dbReference type="SUPFAM" id="SSF53686">
    <property type="entry name" value="Tryptophan synthase beta subunit-like PLP-dependent enzymes"/>
    <property type="match status" value="1"/>
</dbReference>
<dbReference type="Proteomes" id="UP000617634">
    <property type="component" value="Unassembled WGS sequence"/>
</dbReference>
<dbReference type="Pfam" id="PF00291">
    <property type="entry name" value="PALP"/>
    <property type="match status" value="1"/>
</dbReference>
<dbReference type="NCBIfam" id="TIGR01127">
    <property type="entry name" value="ilvA_1Cterm"/>
    <property type="match status" value="1"/>
</dbReference>
<dbReference type="GO" id="GO:0004794">
    <property type="term" value="F:threonine deaminase activity"/>
    <property type="evidence" value="ECO:0007669"/>
    <property type="project" value="UniProtKB-EC"/>
</dbReference>
<name>A0A931MJS1_9SPHN</name>
<dbReference type="InterPro" id="IPR005789">
    <property type="entry name" value="Thr_deHydtase_catblc"/>
</dbReference>
<dbReference type="GO" id="GO:0006565">
    <property type="term" value="P:L-serine catabolic process"/>
    <property type="evidence" value="ECO:0007669"/>
    <property type="project" value="TreeGrafter"/>
</dbReference>
<evidence type="ECO:0000313" key="8">
    <source>
        <dbReference type="Proteomes" id="UP000617634"/>
    </source>
</evidence>
<dbReference type="GO" id="GO:0006567">
    <property type="term" value="P:L-threonine catabolic process"/>
    <property type="evidence" value="ECO:0007669"/>
    <property type="project" value="InterPro"/>
</dbReference>
<comment type="caution">
    <text evidence="7">The sequence shown here is derived from an EMBL/GenBank/DDBJ whole genome shotgun (WGS) entry which is preliminary data.</text>
</comment>
<comment type="similarity">
    <text evidence="2">Belongs to the serine/threonine dehydratase family.</text>
</comment>
<organism evidence="7 8">
    <name type="scientific">Novosphingobium aureum</name>
    <dbReference type="NCBI Taxonomy" id="2792964"/>
    <lineage>
        <taxon>Bacteria</taxon>
        <taxon>Pseudomonadati</taxon>
        <taxon>Pseudomonadota</taxon>
        <taxon>Alphaproteobacteria</taxon>
        <taxon>Sphingomonadales</taxon>
        <taxon>Sphingomonadaceae</taxon>
        <taxon>Novosphingobium</taxon>
    </lineage>
</organism>
<accession>A0A931MJS1</accession>
<comment type="catalytic activity">
    <reaction evidence="5">
        <text>L-serine = pyruvate + NH4(+)</text>
        <dbReference type="Rhea" id="RHEA:19169"/>
        <dbReference type="ChEBI" id="CHEBI:15361"/>
        <dbReference type="ChEBI" id="CHEBI:28938"/>
        <dbReference type="ChEBI" id="CHEBI:33384"/>
        <dbReference type="EC" id="4.3.1.17"/>
    </reaction>
</comment>
<dbReference type="Pfam" id="PF01842">
    <property type="entry name" value="ACT"/>
    <property type="match status" value="1"/>
</dbReference>
<dbReference type="CDD" id="cd04886">
    <property type="entry name" value="ACT_ThrD-II-like"/>
    <property type="match status" value="1"/>
</dbReference>
<evidence type="ECO:0000259" key="6">
    <source>
        <dbReference type="PROSITE" id="PS51671"/>
    </source>
</evidence>
<evidence type="ECO:0000256" key="4">
    <source>
        <dbReference type="ARBA" id="ARBA00023239"/>
    </source>
</evidence>
<dbReference type="EMBL" id="JADZGI010000001">
    <property type="protein sequence ID" value="MBH0111805.1"/>
    <property type="molecule type" value="Genomic_DNA"/>
</dbReference>
<evidence type="ECO:0000256" key="2">
    <source>
        <dbReference type="ARBA" id="ARBA00010869"/>
    </source>
</evidence>
<keyword evidence="3" id="KW-0663">Pyridoxal phosphate</keyword>
<dbReference type="EC" id="4.3.1.19" evidence="7"/>
<evidence type="ECO:0000256" key="3">
    <source>
        <dbReference type="ARBA" id="ARBA00022898"/>
    </source>
</evidence>
<protein>
    <submittedName>
        <fullName evidence="7">Threonine ammonia-lyase</fullName>
        <ecNumber evidence="7">4.3.1.19</ecNumber>
    </submittedName>
</protein>
<dbReference type="InterPro" id="IPR044561">
    <property type="entry name" value="ACT_ThrD-II-like"/>
</dbReference>
<keyword evidence="8" id="KW-1185">Reference proteome</keyword>
<dbReference type="Gene3D" id="3.30.70.260">
    <property type="match status" value="1"/>
</dbReference>
<evidence type="ECO:0000256" key="1">
    <source>
        <dbReference type="ARBA" id="ARBA00001933"/>
    </source>
</evidence>
<dbReference type="NCBIfam" id="NF005600">
    <property type="entry name" value="PRK07334.1"/>
    <property type="match status" value="1"/>
</dbReference>
<evidence type="ECO:0000256" key="5">
    <source>
        <dbReference type="ARBA" id="ARBA00049406"/>
    </source>
</evidence>
<dbReference type="GO" id="GO:0009097">
    <property type="term" value="P:isoleucine biosynthetic process"/>
    <property type="evidence" value="ECO:0007669"/>
    <property type="project" value="TreeGrafter"/>
</dbReference>
<proteinExistence type="inferred from homology"/>
<dbReference type="AlphaFoldDB" id="A0A931MJS1"/>
<dbReference type="Gene3D" id="3.40.50.1100">
    <property type="match status" value="2"/>
</dbReference>